<dbReference type="NCBIfam" id="TIGR02230">
    <property type="entry name" value="ATPase_gene1"/>
    <property type="match status" value="1"/>
</dbReference>
<feature type="transmembrane region" description="Helical" evidence="1">
    <location>
        <begin position="33"/>
        <end position="62"/>
    </location>
</feature>
<keyword evidence="1" id="KW-1133">Transmembrane helix</keyword>
<name>A0A0V7ZZV5_9CYAN</name>
<sequence length="100" mass="11630">MKDKPHKTWEKFQKQVSTKSERKLKARKEGNHAIWFGLGMFGIIGWSITIPTLLGIALGIWIDSHFPSPYSWTLMLLFVGVVLGCMNAWYWIERERCSDD</sequence>
<reference evidence="2 3" key="1">
    <citation type="journal article" date="2015" name="Genome Announc.">
        <title>Draft Genome of the Euendolithic (true boring) Cyanobacterium Mastigocoleus testarum strain BC008.</title>
        <authorList>
            <person name="Guida B.S."/>
            <person name="Garcia-Pichel F."/>
        </authorList>
    </citation>
    <scope>NUCLEOTIDE SEQUENCE [LARGE SCALE GENOMIC DNA]</scope>
    <source>
        <strain evidence="2 3">BC008</strain>
    </source>
</reference>
<dbReference type="InterPro" id="IPR011744">
    <property type="entry name" value="ATPase_gene1"/>
</dbReference>
<evidence type="ECO:0000256" key="1">
    <source>
        <dbReference type="SAM" id="Phobius"/>
    </source>
</evidence>
<keyword evidence="1" id="KW-0472">Membrane</keyword>
<gene>
    <name evidence="2" type="ORF">BC008_05405</name>
</gene>
<accession>A0A0V7ZZV5</accession>
<comment type="caution">
    <text evidence="2">The sequence shown here is derived from an EMBL/GenBank/DDBJ whole genome shotgun (WGS) entry which is preliminary data.</text>
</comment>
<evidence type="ECO:0000313" key="3">
    <source>
        <dbReference type="Proteomes" id="UP000053372"/>
    </source>
</evidence>
<feature type="transmembrane region" description="Helical" evidence="1">
    <location>
        <begin position="74"/>
        <end position="92"/>
    </location>
</feature>
<dbReference type="OrthoDB" id="466056at2"/>
<dbReference type="Pfam" id="PF09527">
    <property type="entry name" value="ATPase_gene1"/>
    <property type="match status" value="1"/>
</dbReference>
<dbReference type="EMBL" id="LMTZ01000012">
    <property type="protein sequence ID" value="KST69873.1"/>
    <property type="molecule type" value="Genomic_DNA"/>
</dbReference>
<keyword evidence="1" id="KW-0812">Transmembrane</keyword>
<proteinExistence type="predicted"/>
<dbReference type="Proteomes" id="UP000053372">
    <property type="component" value="Unassembled WGS sequence"/>
</dbReference>
<organism evidence="2 3">
    <name type="scientific">Mastigocoleus testarum BC008</name>
    <dbReference type="NCBI Taxonomy" id="371196"/>
    <lineage>
        <taxon>Bacteria</taxon>
        <taxon>Bacillati</taxon>
        <taxon>Cyanobacteriota</taxon>
        <taxon>Cyanophyceae</taxon>
        <taxon>Nostocales</taxon>
        <taxon>Hapalosiphonaceae</taxon>
        <taxon>Mastigocoleus</taxon>
    </lineage>
</organism>
<dbReference type="InterPro" id="IPR032820">
    <property type="entry name" value="ATPase_put"/>
</dbReference>
<evidence type="ECO:0008006" key="4">
    <source>
        <dbReference type="Google" id="ProtNLM"/>
    </source>
</evidence>
<protein>
    <recommendedName>
        <fullName evidence="4">ATPase F0F1</fullName>
    </recommendedName>
</protein>
<dbReference type="AlphaFoldDB" id="A0A0V7ZZV5"/>
<keyword evidence="3" id="KW-1185">Reference proteome</keyword>
<dbReference type="RefSeq" id="WP_027842639.1">
    <property type="nucleotide sequence ID" value="NZ_LMTZ01000012.1"/>
</dbReference>
<evidence type="ECO:0000313" key="2">
    <source>
        <dbReference type="EMBL" id="KST69873.1"/>
    </source>
</evidence>